<dbReference type="PANTHER" id="PTHR32108:SF9">
    <property type="entry name" value="REVERSE TRANSCRIPTASE RNASE H-LIKE DOMAIN-CONTAINING PROTEIN"/>
    <property type="match status" value="1"/>
</dbReference>
<dbReference type="SUPFAM" id="SSF50630">
    <property type="entry name" value="Acid proteases"/>
    <property type="match status" value="1"/>
</dbReference>
<evidence type="ECO:0000256" key="1">
    <source>
        <dbReference type="SAM" id="MobiDB-lite"/>
    </source>
</evidence>
<evidence type="ECO:0000313" key="3">
    <source>
        <dbReference type="EMBL" id="KAI5426400.1"/>
    </source>
</evidence>
<dbReference type="Pfam" id="PF00078">
    <property type="entry name" value="RVT_1"/>
    <property type="match status" value="1"/>
</dbReference>
<keyword evidence="4" id="KW-1185">Reference proteome</keyword>
<comment type="caution">
    <text evidence="3">The sequence shown here is derived from an EMBL/GenBank/DDBJ whole genome shotgun (WGS) entry which is preliminary data.</text>
</comment>
<organism evidence="3 4">
    <name type="scientific">Pisum sativum</name>
    <name type="common">Garden pea</name>
    <name type="synonym">Lathyrus oleraceus</name>
    <dbReference type="NCBI Taxonomy" id="3888"/>
    <lineage>
        <taxon>Eukaryota</taxon>
        <taxon>Viridiplantae</taxon>
        <taxon>Streptophyta</taxon>
        <taxon>Embryophyta</taxon>
        <taxon>Tracheophyta</taxon>
        <taxon>Spermatophyta</taxon>
        <taxon>Magnoliopsida</taxon>
        <taxon>eudicotyledons</taxon>
        <taxon>Gunneridae</taxon>
        <taxon>Pentapetalae</taxon>
        <taxon>rosids</taxon>
        <taxon>fabids</taxon>
        <taxon>Fabales</taxon>
        <taxon>Fabaceae</taxon>
        <taxon>Papilionoideae</taxon>
        <taxon>50 kb inversion clade</taxon>
        <taxon>NPAAA clade</taxon>
        <taxon>Hologalegina</taxon>
        <taxon>IRL clade</taxon>
        <taxon>Fabeae</taxon>
        <taxon>Lathyrus</taxon>
    </lineage>
</organism>
<dbReference type="CDD" id="cd00303">
    <property type="entry name" value="retropepsin_like"/>
    <property type="match status" value="1"/>
</dbReference>
<evidence type="ECO:0000259" key="2">
    <source>
        <dbReference type="Pfam" id="PF00078"/>
    </source>
</evidence>
<dbReference type="PANTHER" id="PTHR32108">
    <property type="entry name" value="DNA-DIRECTED RNA POLYMERASE SUBUNIT ALPHA"/>
    <property type="match status" value="1"/>
</dbReference>
<dbReference type="EMBL" id="JAMSHJ010000003">
    <property type="protein sequence ID" value="KAI5426400.1"/>
    <property type="molecule type" value="Genomic_DNA"/>
</dbReference>
<evidence type="ECO:0000313" key="4">
    <source>
        <dbReference type="Proteomes" id="UP001058974"/>
    </source>
</evidence>
<accession>A0A9D4XWE7</accession>
<dbReference type="Gene3D" id="3.10.10.10">
    <property type="entry name" value="HIV Type 1 Reverse Transcriptase, subunit A, domain 1"/>
    <property type="match status" value="1"/>
</dbReference>
<gene>
    <name evidence="3" type="ORF">KIW84_031994</name>
</gene>
<dbReference type="InterPro" id="IPR043502">
    <property type="entry name" value="DNA/RNA_pol_sf"/>
</dbReference>
<dbReference type="Gene3D" id="2.40.70.10">
    <property type="entry name" value="Acid Proteases"/>
    <property type="match status" value="1"/>
</dbReference>
<proteinExistence type="predicted"/>
<dbReference type="AlphaFoldDB" id="A0A9D4XWE7"/>
<feature type="compositionally biased region" description="Low complexity" evidence="1">
    <location>
        <begin position="281"/>
        <end position="303"/>
    </location>
</feature>
<feature type="domain" description="Reverse transcriptase" evidence="2">
    <location>
        <begin position="1132"/>
        <end position="1217"/>
    </location>
</feature>
<dbReference type="Gramene" id="Psat03G0199400-T1">
    <property type="protein sequence ID" value="KAI5426400.1"/>
    <property type="gene ID" value="KIW84_031994"/>
</dbReference>
<dbReference type="Proteomes" id="UP001058974">
    <property type="component" value="Chromosome 3"/>
</dbReference>
<reference evidence="3 4" key="1">
    <citation type="journal article" date="2022" name="Nat. Genet.">
        <title>Improved pea reference genome and pan-genome highlight genomic features and evolutionary characteristics.</title>
        <authorList>
            <person name="Yang T."/>
            <person name="Liu R."/>
            <person name="Luo Y."/>
            <person name="Hu S."/>
            <person name="Wang D."/>
            <person name="Wang C."/>
            <person name="Pandey M.K."/>
            <person name="Ge S."/>
            <person name="Xu Q."/>
            <person name="Li N."/>
            <person name="Li G."/>
            <person name="Huang Y."/>
            <person name="Saxena R.K."/>
            <person name="Ji Y."/>
            <person name="Li M."/>
            <person name="Yan X."/>
            <person name="He Y."/>
            <person name="Liu Y."/>
            <person name="Wang X."/>
            <person name="Xiang C."/>
            <person name="Varshney R.K."/>
            <person name="Ding H."/>
            <person name="Gao S."/>
            <person name="Zong X."/>
        </authorList>
    </citation>
    <scope>NUCLEOTIDE SEQUENCE [LARGE SCALE GENOMIC DNA]</scope>
    <source>
        <strain evidence="3 4">cv. Zhongwan 6</strain>
    </source>
</reference>
<feature type="region of interest" description="Disordered" evidence="1">
    <location>
        <begin position="278"/>
        <end position="303"/>
    </location>
</feature>
<protein>
    <recommendedName>
        <fullName evidence="2">Reverse transcriptase domain-containing protein</fullName>
    </recommendedName>
</protein>
<dbReference type="InterPro" id="IPR021109">
    <property type="entry name" value="Peptidase_aspartic_dom_sf"/>
</dbReference>
<name>A0A9D4XWE7_PEA</name>
<dbReference type="InterPro" id="IPR000477">
    <property type="entry name" value="RT_dom"/>
</dbReference>
<sequence length="1226" mass="136735">MEAAYEREVKKLRAAYLPVPPQCAHLVWYSIIRIADSSIHRYGTRRNQQRAMEGLQAELAEMRIHMNQFMEVGNPHTTQPEVVADPPAGEANGPNGPGPIPILHGNLGQQPIHDDQEDQFPLLQEDFGMGHGMDPMFRRLEERLKVVEGQNALGVDVVDLGLVPGVRVPPKFKAPMFDMYNGNSCPKTHVQAYFRKMIAYSDDEKLLMYFFQDSLAGASLEWYMRLDRAHIHCWRDLAEAFVKQYQYNADMAPDRTQLKNLSLKSNNASKIVTIPATAPVQQQQPQRQQNQYQQQQGNRPAYQQRQRMMDRRFDTLPMLSVGYDANARCNFHSGAPGHTIENCKAFKHVVQDLIDSNAINFLPDPNVINNPMPQHGGANVNMVEREVKLVKEVLKMKTPLLQIKEYLLKANVFPGCGSGCLGCVKLQQGIQALLDDGILQAEDLSAQRSVEGVVENADVDPLFPEDAKEFTNVVPADFVIPNDVINFSDVVTDIPDMVFDSDVLAELDFDVSDVCTSINKISEYDCDVATITIFYPTAQISAPVAQLVPPVRPHQSTMTITTPGPLPFTSERAIPWHYGGSVYTHDHGVEQPLKVEEVQDQKSEPEVEIKDLAVDNVGGIGRFTRSGRLFSPPVTQPDSVDAAAKTKGKQVMNEGTSAPQAGSEPAFAKDVDEILRIIKKSDYKVVDQLIQTPSKISILSLLLCSEAHREALLKVLNAVYVPQEISVNQLEGIVANVHTSNGLGFTDSDLTPAGRDHNKALHISMECKHTVLSHVLVDTCSSLNVLPKRALSRLDVEGLILKPSDLVVRAFDGSKRSVFGEVELSIQIGSQIFITVFYVMDISPSYSFLLGRPWIHNAGAVSSTLHQKIKFPVNGRIITVCGEEDILVSNLSTFKYVEVEGEIHETLCQAFKGVQFKDAAPVEEVEASASLLSFKKAHALVNSGVAPGWGRLVDLPVKEDKFGIGCTSPDPIDNSSAMARFDFENPIFQAEEEGDEECELPEELARLLKQEEKVIQPHQESVEVINLGTEDAKREIKIGAALEDNMKKGLIELLQEYVDIFAWSYQDIPGLDTDIVVHRLPLKEDCPSIKQKLRRTRPEMAVKIKEEVQKQLDAGFLAVTNYPPWVANIVPVPKKDGKVRMFVDYRDLNRASPKDDFPLPHIDVLVDNTAQFSVFSFMDGFSGYNQIKMAPEDMEKTTFITPWGTFCYKVMSFGLKMLGQHINELW</sequence>
<dbReference type="CDD" id="cd01647">
    <property type="entry name" value="RT_LTR"/>
    <property type="match status" value="1"/>
</dbReference>
<dbReference type="SUPFAM" id="SSF56672">
    <property type="entry name" value="DNA/RNA polymerases"/>
    <property type="match status" value="1"/>
</dbReference>